<feature type="compositionally biased region" description="Polar residues" evidence="1">
    <location>
        <begin position="606"/>
        <end position="615"/>
    </location>
</feature>
<evidence type="ECO:0000313" key="2">
    <source>
        <dbReference type="EMBL" id="KAL3839216.1"/>
    </source>
</evidence>
<feature type="region of interest" description="Disordered" evidence="1">
    <location>
        <begin position="564"/>
        <end position="649"/>
    </location>
</feature>
<feature type="compositionally biased region" description="Basic and acidic residues" evidence="1">
    <location>
        <begin position="810"/>
        <end position="819"/>
    </location>
</feature>
<feature type="compositionally biased region" description="Basic and acidic residues" evidence="1">
    <location>
        <begin position="764"/>
        <end position="789"/>
    </location>
</feature>
<feature type="region of interest" description="Disordered" evidence="1">
    <location>
        <begin position="1064"/>
        <end position="1096"/>
    </location>
</feature>
<keyword evidence="3" id="KW-1185">Reference proteome</keyword>
<accession>A0ABD3TRG8</accession>
<dbReference type="Proteomes" id="UP001634393">
    <property type="component" value="Unassembled WGS sequence"/>
</dbReference>
<feature type="region of interest" description="Disordered" evidence="1">
    <location>
        <begin position="988"/>
        <end position="1020"/>
    </location>
</feature>
<feature type="compositionally biased region" description="Polar residues" evidence="1">
    <location>
        <begin position="836"/>
        <end position="845"/>
    </location>
</feature>
<feature type="region of interest" description="Disordered" evidence="1">
    <location>
        <begin position="1187"/>
        <end position="1230"/>
    </location>
</feature>
<feature type="region of interest" description="Disordered" evidence="1">
    <location>
        <begin position="764"/>
        <end position="953"/>
    </location>
</feature>
<feature type="region of interest" description="Disordered" evidence="1">
    <location>
        <begin position="397"/>
        <end position="459"/>
    </location>
</feature>
<reference evidence="2 3" key="1">
    <citation type="submission" date="2024-12" db="EMBL/GenBank/DDBJ databases">
        <title>The unique morphological basis and parallel evolutionary history of personate flowers in Penstemon.</title>
        <authorList>
            <person name="Depatie T.H."/>
            <person name="Wessinger C.A."/>
        </authorList>
    </citation>
    <scope>NUCLEOTIDE SEQUENCE [LARGE SCALE GENOMIC DNA]</scope>
    <source>
        <strain evidence="2">WTNN_2</strain>
        <tissue evidence="2">Leaf</tissue>
    </source>
</reference>
<feature type="compositionally biased region" description="Polar residues" evidence="1">
    <location>
        <begin position="677"/>
        <end position="694"/>
    </location>
</feature>
<feature type="compositionally biased region" description="Basic and acidic residues" evidence="1">
    <location>
        <begin position="437"/>
        <end position="449"/>
    </location>
</feature>
<sequence>MKLDTPLDYALFQLSPKRSRCELFVSSDGSTEKLASGLLKPFVANLKVAEEQVASAARSIKLEVGRRRNEETWFTKGTVERFVRFVSTPEVVELVNTFDAEMSQLESARRIYSQGAGDQLSGGGGSGVIATDDATKKELLRAIDVRLVAVQQDLSNACARAIAAGFDIDSVSDLQMFADRFGAHRLNDACGKFISIRERRPDLPWKSGSHDRAIRSSYGSDMSIDDDDPPSPSPHQEPATCQQPKSLRLERDGGELKNPNETVPENDGKNESSITPEPIPSSQHTRRLSVQDRISLFENKQKESSGGKPVVVTKSVELRRLSSDVSSSGAAAAAEKAVLRRWSGASDMSIDLTSEKKNVESPLCTPSSSIAISNSNDDTLKTVKPEMKIIPSLVRVGDGGLKEGSFNNPNSNLGSSESDGLKDKGSNKTQSSSFISKTEDQEITEDKFKTLSGSENEGMVRLNDQEKLTGSHSFEELSGGPHKHISANPLTRARPSGNKIGGHVEVPNQRNDSLSKDESVMQARLESGVFAGSRIREAFAARYNGIEGDSSSAHQDVRLVVETEGFKKKESHTSSIEDSEPERMISNRQRSAAEHTKKTQVKHYESSFSGNNRTPSFHKGVTEAQEGFDSFSTPPPEQAQIIRQSKGNQELNDELKVKANELEKLFAEHKLRGPGDQFNSSNKGKSGDTQPTVNSKKKTKVDAAPVVKTIESQNSGDALNNNFSELSVSEGSRGKSYDRYMQKRDAKLKEEWGSNRVEKEARLKSLQDSLERNRSEMKGKFLDSADRQDSVSSARQRAERLRSYNSRSFSKKEQQHLDFGDSEEDDEPQGKKLLLNNRSLQSSIPRTLAAPVPRSATKISTNNSGKRRMQPENPLAQSVPNFSDLRKENTKPSHGGSKVTRLQTRNYARSKSTAEEAALVKEDKSRRSQSLRKNSENQSEFKEMSPLDPDGVALKPIKIDEEIQKSVGTRPFLKKGSRASFVSQASIARQKASVGSDPINNVEENDNMPSESDDFVSTVKDEGDEEFETLQTEVDNGETELVNSGSENGDDILTFSHVDKALGSSQIPTEINPSIPVESMQDWPGESPISWNSRSQNPFSYPNEISDVDASVDSPLGSPASWNLHSLNQIETDAARMRKKWGTAGKSMLVAHSSSNSSRKDMTRGLKRFLKFGRKTRGSENLVDWISATTSEGDDDTDDGRDVANRSSEDLRKSRMGFSQAKPSDDCFNENEFFNESGDL</sequence>
<evidence type="ECO:0008006" key="4">
    <source>
        <dbReference type="Google" id="ProtNLM"/>
    </source>
</evidence>
<feature type="compositionally biased region" description="Basic and acidic residues" evidence="1">
    <location>
        <begin position="933"/>
        <end position="945"/>
    </location>
</feature>
<protein>
    <recommendedName>
        <fullName evidence="4">COP1-interacting protein 7</fullName>
    </recommendedName>
</protein>
<feature type="compositionally biased region" description="Low complexity" evidence="1">
    <location>
        <begin position="271"/>
        <end position="282"/>
    </location>
</feature>
<dbReference type="PANTHER" id="PTHR31008">
    <property type="entry name" value="COP1-INTERACTING PROTEIN-RELATED"/>
    <property type="match status" value="1"/>
</dbReference>
<organism evidence="2 3">
    <name type="scientific">Penstemon smallii</name>
    <dbReference type="NCBI Taxonomy" id="265156"/>
    <lineage>
        <taxon>Eukaryota</taxon>
        <taxon>Viridiplantae</taxon>
        <taxon>Streptophyta</taxon>
        <taxon>Embryophyta</taxon>
        <taxon>Tracheophyta</taxon>
        <taxon>Spermatophyta</taxon>
        <taxon>Magnoliopsida</taxon>
        <taxon>eudicotyledons</taxon>
        <taxon>Gunneridae</taxon>
        <taxon>Pentapetalae</taxon>
        <taxon>asterids</taxon>
        <taxon>lamiids</taxon>
        <taxon>Lamiales</taxon>
        <taxon>Plantaginaceae</taxon>
        <taxon>Cheloneae</taxon>
        <taxon>Penstemon</taxon>
    </lineage>
</organism>
<evidence type="ECO:0000313" key="3">
    <source>
        <dbReference type="Proteomes" id="UP001634393"/>
    </source>
</evidence>
<dbReference type="EMBL" id="JBJXBP010000003">
    <property type="protein sequence ID" value="KAL3839216.1"/>
    <property type="molecule type" value="Genomic_DNA"/>
</dbReference>
<feature type="compositionally biased region" description="Low complexity" evidence="1">
    <location>
        <begin position="367"/>
        <end position="376"/>
    </location>
</feature>
<proteinExistence type="predicted"/>
<feature type="region of interest" description="Disordered" evidence="1">
    <location>
        <begin position="357"/>
        <end position="376"/>
    </location>
</feature>
<feature type="compositionally biased region" description="Basic and acidic residues" evidence="1">
    <location>
        <begin position="912"/>
        <end position="926"/>
    </location>
</feature>
<name>A0ABD3TRG8_9LAMI</name>
<feature type="region of interest" description="Disordered" evidence="1">
    <location>
        <begin position="472"/>
        <end position="520"/>
    </location>
</feature>
<feature type="compositionally biased region" description="Polar residues" evidence="1">
    <location>
        <begin position="710"/>
        <end position="730"/>
    </location>
</feature>
<feature type="region of interest" description="Disordered" evidence="1">
    <location>
        <begin position="668"/>
        <end position="740"/>
    </location>
</feature>
<gene>
    <name evidence="2" type="ORF">ACJIZ3_023807</name>
</gene>
<dbReference type="PANTHER" id="PTHR31008:SF15">
    <property type="entry name" value="GPI-ANCHORED ADHESIN-LIKE PROTEIN"/>
    <property type="match status" value="1"/>
</dbReference>
<feature type="compositionally biased region" description="Acidic residues" evidence="1">
    <location>
        <begin position="1003"/>
        <end position="1014"/>
    </location>
</feature>
<feature type="compositionally biased region" description="Basic and acidic residues" evidence="1">
    <location>
        <begin position="202"/>
        <end position="214"/>
    </location>
</feature>
<dbReference type="AlphaFoldDB" id="A0ABD3TRG8"/>
<feature type="compositionally biased region" description="Basic and acidic residues" evidence="1">
    <location>
        <begin position="1200"/>
        <end position="1213"/>
    </location>
</feature>
<comment type="caution">
    <text evidence="2">The sequence shown here is derived from an EMBL/GenBank/DDBJ whole genome shotgun (WGS) entry which is preliminary data.</text>
</comment>
<feature type="compositionally biased region" description="Polar residues" evidence="1">
    <location>
        <begin position="427"/>
        <end position="436"/>
    </location>
</feature>
<feature type="compositionally biased region" description="Polar residues" evidence="1">
    <location>
        <begin position="405"/>
        <end position="418"/>
    </location>
</feature>
<evidence type="ECO:0000256" key="1">
    <source>
        <dbReference type="SAM" id="MobiDB-lite"/>
    </source>
</evidence>
<feature type="region of interest" description="Disordered" evidence="1">
    <location>
        <begin position="202"/>
        <end position="288"/>
    </location>
</feature>
<feature type="compositionally biased region" description="Basic and acidic residues" evidence="1">
    <location>
        <begin position="581"/>
        <end position="605"/>
    </location>
</feature>
<feature type="compositionally biased region" description="Polar residues" evidence="1">
    <location>
        <begin position="900"/>
        <end position="911"/>
    </location>
</feature>